<evidence type="ECO:0000313" key="3">
    <source>
        <dbReference type="Proteomes" id="UP001345963"/>
    </source>
</evidence>
<accession>A0ABU7C735</accession>
<sequence>MSMNPSLGTFTTRGCHQVAVPLTTMSVTTGFSYQLPGITTVTYVFVYSPGSVHRDPSPPHHTPPALTGPHGPKRKLYSAVPGRTFIVVKPYTPQGEGEIQLNRGERVKALLEDHVYDEVTLVTSGDLDFNADASCVEDTDDYTDFPNNHEGKVKVFLLLKMDEKL</sequence>
<reference evidence="2 3" key="1">
    <citation type="submission" date="2021-07" db="EMBL/GenBank/DDBJ databases">
        <authorList>
            <person name="Palmer J.M."/>
        </authorList>
    </citation>
    <scope>NUCLEOTIDE SEQUENCE [LARGE SCALE GENOMIC DNA]</scope>
    <source>
        <strain evidence="2 3">AT_MEX2019</strain>
        <tissue evidence="2">Muscle</tissue>
    </source>
</reference>
<dbReference type="Proteomes" id="UP001345963">
    <property type="component" value="Unassembled WGS sequence"/>
</dbReference>
<protein>
    <submittedName>
        <fullName evidence="2">Uncharacterized protein</fullName>
    </submittedName>
</protein>
<dbReference type="InterPro" id="IPR036028">
    <property type="entry name" value="SH3-like_dom_sf"/>
</dbReference>
<dbReference type="Gene3D" id="2.30.30.40">
    <property type="entry name" value="SH3 Domains"/>
    <property type="match status" value="1"/>
</dbReference>
<feature type="region of interest" description="Disordered" evidence="1">
    <location>
        <begin position="52"/>
        <end position="72"/>
    </location>
</feature>
<name>A0ABU7C735_9TELE</name>
<comment type="caution">
    <text evidence="2">The sequence shown here is derived from an EMBL/GenBank/DDBJ whole genome shotgun (WGS) entry which is preliminary data.</text>
</comment>
<organism evidence="2 3">
    <name type="scientific">Ataeniobius toweri</name>
    <dbReference type="NCBI Taxonomy" id="208326"/>
    <lineage>
        <taxon>Eukaryota</taxon>
        <taxon>Metazoa</taxon>
        <taxon>Chordata</taxon>
        <taxon>Craniata</taxon>
        <taxon>Vertebrata</taxon>
        <taxon>Euteleostomi</taxon>
        <taxon>Actinopterygii</taxon>
        <taxon>Neopterygii</taxon>
        <taxon>Teleostei</taxon>
        <taxon>Neoteleostei</taxon>
        <taxon>Acanthomorphata</taxon>
        <taxon>Ovalentaria</taxon>
        <taxon>Atherinomorphae</taxon>
        <taxon>Cyprinodontiformes</taxon>
        <taxon>Goodeidae</taxon>
        <taxon>Ataeniobius</taxon>
    </lineage>
</organism>
<dbReference type="PANTHER" id="PTHR24135:SF4">
    <property type="entry name" value="SH3 AND MULTIPLE ANKYRIN REPEAT DOMAINS PROTEIN 3"/>
    <property type="match status" value="1"/>
</dbReference>
<dbReference type="EMBL" id="JAHUTI010080720">
    <property type="protein sequence ID" value="MED6258533.1"/>
    <property type="molecule type" value="Genomic_DNA"/>
</dbReference>
<proteinExistence type="predicted"/>
<keyword evidence="3" id="KW-1185">Reference proteome</keyword>
<dbReference type="InterPro" id="IPR051569">
    <property type="entry name" value="SHANK"/>
</dbReference>
<dbReference type="PANTHER" id="PTHR24135">
    <property type="entry name" value="SH3 AND MULTIPLE ANKYRIN REPEAT DOMAINS PROTEIN"/>
    <property type="match status" value="1"/>
</dbReference>
<gene>
    <name evidence="2" type="ORF">ATANTOWER_008685</name>
</gene>
<evidence type="ECO:0000313" key="2">
    <source>
        <dbReference type="EMBL" id="MED6258533.1"/>
    </source>
</evidence>
<dbReference type="SUPFAM" id="SSF50044">
    <property type="entry name" value="SH3-domain"/>
    <property type="match status" value="1"/>
</dbReference>
<evidence type="ECO:0000256" key="1">
    <source>
        <dbReference type="SAM" id="MobiDB-lite"/>
    </source>
</evidence>